<dbReference type="HOGENOM" id="CLU_044616_0_0_1"/>
<dbReference type="InterPro" id="IPR014751">
    <property type="entry name" value="XRCC4-like_C"/>
</dbReference>
<dbReference type="EMBL" id="JELW01000030">
    <property type="protein sequence ID" value="EXU98083.1"/>
    <property type="molecule type" value="Genomic_DNA"/>
</dbReference>
<dbReference type="PANTHER" id="PTHR42067">
    <property type="entry name" value="YALI0C15378P"/>
    <property type="match status" value="1"/>
</dbReference>
<evidence type="ECO:0000256" key="1">
    <source>
        <dbReference type="SAM" id="MobiDB-lite"/>
    </source>
</evidence>
<feature type="compositionally biased region" description="Basic and acidic residues" evidence="1">
    <location>
        <begin position="287"/>
        <end position="296"/>
    </location>
</feature>
<dbReference type="PANTHER" id="PTHR42067:SF1">
    <property type="entry name" value="MITOTIC APPARATUS PROTEIN P62"/>
    <property type="match status" value="1"/>
</dbReference>
<gene>
    <name evidence="2" type="ORF">X797_008898</name>
</gene>
<name>A0A014N037_9HYPO</name>
<dbReference type="Proteomes" id="UP000030151">
    <property type="component" value="Unassembled WGS sequence"/>
</dbReference>
<evidence type="ECO:0008006" key="4">
    <source>
        <dbReference type="Google" id="ProtNLM"/>
    </source>
</evidence>
<comment type="caution">
    <text evidence="2">The sequence shown here is derived from an EMBL/GenBank/DDBJ whole genome shotgun (WGS) entry which is preliminary data.</text>
</comment>
<protein>
    <recommendedName>
        <fullName evidence="4">DNA double-strand break repair and VJ recombination XRCC4</fullName>
    </recommendedName>
</protein>
<dbReference type="Gene3D" id="1.20.5.370">
    <property type="match status" value="1"/>
</dbReference>
<feature type="compositionally biased region" description="Acidic residues" evidence="1">
    <location>
        <begin position="243"/>
        <end position="265"/>
    </location>
</feature>
<sequence length="333" mass="36549">MAPKRILKFPQSENESSYVLVQVSSKGSKPLDLKLVGTEGEAPYVCSLRHDRVASLRVKNCPVSEAEWQTILQSVFEQQPLPDIQASATVQSGSSVSLTIRKQVQGITQRLGAITLTHDGGEAIELFEWCATSVDAVTQAKAAASASDVRVRDLQTAVGELKSQLDELVAAKQEDEVVLLQKFRDLLNEKKVKIREQQKIITDLSANDAPREEVDEVDEVDEVQTVKRGKKAPKRKAQAVENESPEEDVDMTAEKGESEDEDGESTTEATASVANDEDEDEDEDMDMDRTAGEAAREPLPPQKKQDAPPPPRALPFQKKKQAVAADDSDDDEL</sequence>
<feature type="compositionally biased region" description="Acidic residues" evidence="1">
    <location>
        <begin position="275"/>
        <end position="286"/>
    </location>
</feature>
<evidence type="ECO:0000313" key="3">
    <source>
        <dbReference type="Proteomes" id="UP000030151"/>
    </source>
</evidence>
<evidence type="ECO:0000313" key="2">
    <source>
        <dbReference type="EMBL" id="EXU98083.1"/>
    </source>
</evidence>
<organism evidence="2 3">
    <name type="scientific">Metarhizium robertsii</name>
    <dbReference type="NCBI Taxonomy" id="568076"/>
    <lineage>
        <taxon>Eukaryota</taxon>
        <taxon>Fungi</taxon>
        <taxon>Dikarya</taxon>
        <taxon>Ascomycota</taxon>
        <taxon>Pezizomycotina</taxon>
        <taxon>Sordariomycetes</taxon>
        <taxon>Hypocreomycetidae</taxon>
        <taxon>Hypocreales</taxon>
        <taxon>Clavicipitaceae</taxon>
        <taxon>Metarhizium</taxon>
    </lineage>
</organism>
<reference evidence="2 3" key="1">
    <citation type="submission" date="2014-02" db="EMBL/GenBank/DDBJ databases">
        <title>The genome sequence of the entomopathogenic fungus Metarhizium robertsii ARSEF 2575.</title>
        <authorList>
            <person name="Giuliano Garisto Donzelli B."/>
            <person name="Roe B.A."/>
            <person name="Macmil S.L."/>
            <person name="Krasnoff S.B."/>
            <person name="Gibson D.M."/>
        </authorList>
    </citation>
    <scope>NUCLEOTIDE SEQUENCE [LARGE SCALE GENOMIC DNA]</scope>
    <source>
        <strain evidence="2 3">ARSEF 2575</strain>
    </source>
</reference>
<proteinExistence type="predicted"/>
<dbReference type="AlphaFoldDB" id="A0A014N037"/>
<feature type="region of interest" description="Disordered" evidence="1">
    <location>
        <begin position="225"/>
        <end position="333"/>
    </location>
</feature>
<dbReference type="eggNOG" id="ENOG502QWJA">
    <property type="taxonomic scope" value="Eukaryota"/>
</dbReference>
<dbReference type="SUPFAM" id="SSF58022">
    <property type="entry name" value="XRCC4, C-terminal oligomerization domain"/>
    <property type="match status" value="1"/>
</dbReference>
<feature type="compositionally biased region" description="Basic residues" evidence="1">
    <location>
        <begin position="227"/>
        <end position="237"/>
    </location>
</feature>
<dbReference type="OrthoDB" id="8064436at2759"/>
<accession>A0A014N037</accession>